<keyword evidence="10" id="KW-1185">Reference proteome</keyword>
<reference evidence="8 10" key="1">
    <citation type="submission" date="2019-07" db="EMBL/GenBank/DDBJ databases">
        <title>Whole genome shotgun sequence of Cellulomonas hominis NBRC 16055.</title>
        <authorList>
            <person name="Hosoyama A."/>
            <person name="Uohara A."/>
            <person name="Ohji S."/>
            <person name="Ichikawa N."/>
        </authorList>
    </citation>
    <scope>NUCLEOTIDE SEQUENCE [LARGE SCALE GENOMIC DNA]</scope>
    <source>
        <strain evidence="8 10">NBRC 16055</strain>
    </source>
</reference>
<comment type="cofactor">
    <cofactor evidence="5">
        <name>FMN</name>
        <dbReference type="ChEBI" id="CHEBI:58210"/>
    </cofactor>
    <text evidence="5">Binds 1 FMN per subunit.</text>
</comment>
<dbReference type="Pfam" id="PF01243">
    <property type="entry name" value="PNPOx_N"/>
    <property type="match status" value="1"/>
</dbReference>
<dbReference type="Gene3D" id="2.30.110.10">
    <property type="entry name" value="Electron Transport, Fmn-binding Protein, Chain A"/>
    <property type="match status" value="1"/>
</dbReference>
<evidence type="ECO:0000256" key="3">
    <source>
        <dbReference type="ARBA" id="ARBA00022643"/>
    </source>
</evidence>
<evidence type="ECO:0000256" key="2">
    <source>
        <dbReference type="ARBA" id="ARBA00022630"/>
    </source>
</evidence>
<dbReference type="Proteomes" id="UP000564629">
    <property type="component" value="Unassembled WGS sequence"/>
</dbReference>
<protein>
    <submittedName>
        <fullName evidence="8 9">Oxidase</fullName>
        <ecNumber evidence="9">1.4.3.5</ecNumber>
    </submittedName>
</protein>
<evidence type="ECO:0000313" key="11">
    <source>
        <dbReference type="Proteomes" id="UP000564629"/>
    </source>
</evidence>
<reference evidence="9 11" key="2">
    <citation type="submission" date="2020-08" db="EMBL/GenBank/DDBJ databases">
        <title>Sequencing the genomes of 1000 actinobacteria strains.</title>
        <authorList>
            <person name="Klenk H.-P."/>
        </authorList>
    </citation>
    <scope>NUCLEOTIDE SEQUENCE [LARGE SCALE GENOMIC DNA]</scope>
    <source>
        <strain evidence="9 11">DSM 9581</strain>
    </source>
</reference>
<keyword evidence="2" id="KW-0285">Flavoprotein</keyword>
<dbReference type="NCBIfam" id="NF004231">
    <property type="entry name" value="PRK05679.1"/>
    <property type="match status" value="1"/>
</dbReference>
<dbReference type="EC" id="1.4.3.5" evidence="9"/>
<evidence type="ECO:0000256" key="5">
    <source>
        <dbReference type="PIRSR" id="PIRSR000190-2"/>
    </source>
</evidence>
<evidence type="ECO:0000259" key="7">
    <source>
        <dbReference type="Pfam" id="PF10590"/>
    </source>
</evidence>
<dbReference type="InterPro" id="IPR019576">
    <property type="entry name" value="Pyridoxamine_oxidase_dimer_C"/>
</dbReference>
<dbReference type="RefSeq" id="WP_146836083.1">
    <property type="nucleotide sequence ID" value="NZ_BJVQ01000016.1"/>
</dbReference>
<dbReference type="GO" id="GO:0008615">
    <property type="term" value="P:pyridoxine biosynthetic process"/>
    <property type="evidence" value="ECO:0007669"/>
    <property type="project" value="InterPro"/>
</dbReference>
<feature type="binding site" evidence="5">
    <location>
        <position position="203"/>
    </location>
    <ligand>
        <name>FMN</name>
        <dbReference type="ChEBI" id="CHEBI:58210"/>
    </ligand>
</feature>
<dbReference type="EMBL" id="BJVQ01000016">
    <property type="protein sequence ID" value="GEL46427.1"/>
    <property type="molecule type" value="Genomic_DNA"/>
</dbReference>
<evidence type="ECO:0000313" key="10">
    <source>
        <dbReference type="Proteomes" id="UP000321723"/>
    </source>
</evidence>
<dbReference type="EMBL" id="JACHDN010000001">
    <property type="protein sequence ID" value="MBB5471630.1"/>
    <property type="molecule type" value="Genomic_DNA"/>
</dbReference>
<dbReference type="OrthoDB" id="9780392at2"/>
<dbReference type="InterPro" id="IPR000659">
    <property type="entry name" value="Pyridox_Oxase"/>
</dbReference>
<dbReference type="GO" id="GO:0004733">
    <property type="term" value="F:pyridoxamine phosphate oxidase activity"/>
    <property type="evidence" value="ECO:0007669"/>
    <property type="project" value="UniProtKB-EC"/>
</dbReference>
<dbReference type="SUPFAM" id="SSF50475">
    <property type="entry name" value="FMN-binding split barrel"/>
    <property type="match status" value="1"/>
</dbReference>
<dbReference type="PANTHER" id="PTHR10851">
    <property type="entry name" value="PYRIDOXINE-5-PHOSPHATE OXIDASE"/>
    <property type="match status" value="1"/>
</dbReference>
<proteinExistence type="inferred from homology"/>
<feature type="binding site" evidence="5">
    <location>
        <position position="193"/>
    </location>
    <ligand>
        <name>FMN</name>
        <dbReference type="ChEBI" id="CHEBI:58210"/>
    </ligand>
</feature>
<evidence type="ECO:0000313" key="8">
    <source>
        <dbReference type="EMBL" id="GEL46427.1"/>
    </source>
</evidence>
<feature type="binding site" evidence="5">
    <location>
        <position position="91"/>
    </location>
    <ligand>
        <name>FMN</name>
        <dbReference type="ChEBI" id="CHEBI:58210"/>
    </ligand>
</feature>
<feature type="domain" description="Pyridoxine 5'-phosphate oxidase dimerisation C-terminal" evidence="7">
    <location>
        <begin position="180"/>
        <end position="220"/>
    </location>
</feature>
<organism evidence="8 10">
    <name type="scientific">Cellulomonas hominis</name>
    <dbReference type="NCBI Taxonomy" id="156981"/>
    <lineage>
        <taxon>Bacteria</taxon>
        <taxon>Bacillati</taxon>
        <taxon>Actinomycetota</taxon>
        <taxon>Actinomycetes</taxon>
        <taxon>Micrococcales</taxon>
        <taxon>Cellulomonadaceae</taxon>
        <taxon>Cellulomonas</taxon>
    </lineage>
</organism>
<comment type="similarity">
    <text evidence="1">Belongs to the pyridoxamine 5'-phosphate oxidase family.</text>
</comment>
<evidence type="ECO:0000313" key="9">
    <source>
        <dbReference type="EMBL" id="MBB5471630.1"/>
    </source>
</evidence>
<dbReference type="Proteomes" id="UP000321723">
    <property type="component" value="Unassembled WGS sequence"/>
</dbReference>
<name>A0A511FDN1_9CELL</name>
<keyword evidence="3 5" id="KW-0288">FMN</keyword>
<comment type="caution">
    <text evidence="8">The sequence shown here is derived from an EMBL/GenBank/DDBJ whole genome shotgun (WGS) entry which is preliminary data.</text>
</comment>
<gene>
    <name evidence="8" type="ORF">CHO01_15430</name>
    <name evidence="9" type="ORF">HNR08_000366</name>
</gene>
<dbReference type="PANTHER" id="PTHR10851:SF0">
    <property type="entry name" value="PYRIDOXINE-5'-PHOSPHATE OXIDASE"/>
    <property type="match status" value="1"/>
</dbReference>
<dbReference type="AlphaFoldDB" id="A0A511FDN1"/>
<dbReference type="GO" id="GO:0010181">
    <property type="term" value="F:FMN binding"/>
    <property type="evidence" value="ECO:0007669"/>
    <property type="project" value="InterPro"/>
</dbReference>
<keyword evidence="4 9" id="KW-0560">Oxidoreductase</keyword>
<sequence>MLPRASIRDRLRALPALTGNLPEVDPYALPNDPVQAFEEWFADAMDAGVPEPHAMGLATVAPDGTPSSRVVLLADLADGAWVFATDARSAKALDLAANPRAALTFYWQPLGRQVRLVGAARLLDAETCAADFLRRSPSARAAALASRPGEVLHSVGEMAGAVVEARARVDRDPRLVVPTWQLWAVEPHEVELWQGDSDRAHLRVLYSRADGRWSRHLGWP</sequence>
<feature type="domain" description="Pyridoxamine 5'-phosphate oxidase N-terminal" evidence="6">
    <location>
        <begin position="42"/>
        <end position="145"/>
    </location>
</feature>
<dbReference type="Pfam" id="PF10590">
    <property type="entry name" value="PNP_phzG_C"/>
    <property type="match status" value="1"/>
</dbReference>
<feature type="binding site" evidence="5">
    <location>
        <position position="113"/>
    </location>
    <ligand>
        <name>FMN</name>
        <dbReference type="ChEBI" id="CHEBI:58210"/>
    </ligand>
</feature>
<accession>A0A511FDN1</accession>
<evidence type="ECO:0000256" key="1">
    <source>
        <dbReference type="ARBA" id="ARBA00007301"/>
    </source>
</evidence>
<evidence type="ECO:0000256" key="4">
    <source>
        <dbReference type="ARBA" id="ARBA00023002"/>
    </source>
</evidence>
<dbReference type="InterPro" id="IPR012349">
    <property type="entry name" value="Split_barrel_FMN-bd"/>
</dbReference>
<evidence type="ECO:0000259" key="6">
    <source>
        <dbReference type="Pfam" id="PF01243"/>
    </source>
</evidence>
<dbReference type="PIRSF" id="PIRSF000190">
    <property type="entry name" value="Pyd_amn-ph_oxd"/>
    <property type="match status" value="1"/>
</dbReference>
<dbReference type="InterPro" id="IPR011576">
    <property type="entry name" value="Pyridox_Oxase_N"/>
</dbReference>